<evidence type="ECO:0000313" key="2">
    <source>
        <dbReference type="Proteomes" id="UP000228886"/>
    </source>
</evidence>
<dbReference type="EMBL" id="PETL01000238">
    <property type="protein sequence ID" value="PIV63892.1"/>
    <property type="molecule type" value="Genomic_DNA"/>
</dbReference>
<comment type="caution">
    <text evidence="1">The sequence shown here is derived from an EMBL/GenBank/DDBJ whole genome shotgun (WGS) entry which is preliminary data.</text>
</comment>
<accession>A0A2M7E826</accession>
<protein>
    <submittedName>
        <fullName evidence="1">Uncharacterized protein</fullName>
    </submittedName>
</protein>
<dbReference type="AlphaFoldDB" id="A0A2M7E826"/>
<sequence>MFERNRSMIEKSFGFFGLFLTLAISAYAGGTYGGNLVNSNEGYSKIDVTGDKRPENIFLRKGKVKGTVVKLVITNRASRN</sequence>
<gene>
    <name evidence="1" type="ORF">COS11_05030</name>
</gene>
<evidence type="ECO:0000313" key="1">
    <source>
        <dbReference type="EMBL" id="PIV63892.1"/>
    </source>
</evidence>
<organism evidence="1 2">
    <name type="scientific">bacterium (Candidatus Ratteibacteria) CG01_land_8_20_14_3_00_40_19</name>
    <dbReference type="NCBI Taxonomy" id="2014290"/>
    <lineage>
        <taxon>Bacteria</taxon>
        <taxon>Candidatus Ratteibacteria</taxon>
    </lineage>
</organism>
<reference evidence="2" key="1">
    <citation type="submission" date="2017-09" db="EMBL/GenBank/DDBJ databases">
        <title>Depth-based differentiation of microbial function through sediment-hosted aquifers and enrichment of novel symbionts in the deep terrestrial subsurface.</title>
        <authorList>
            <person name="Probst A.J."/>
            <person name="Ladd B."/>
            <person name="Jarett J.K."/>
            <person name="Geller-Mcgrath D.E."/>
            <person name="Sieber C.M.K."/>
            <person name="Emerson J.B."/>
            <person name="Anantharaman K."/>
            <person name="Thomas B.C."/>
            <person name="Malmstrom R."/>
            <person name="Stieglmeier M."/>
            <person name="Klingl A."/>
            <person name="Woyke T."/>
            <person name="Ryan C.M."/>
            <person name="Banfield J.F."/>
        </authorList>
    </citation>
    <scope>NUCLEOTIDE SEQUENCE [LARGE SCALE GENOMIC DNA]</scope>
</reference>
<proteinExistence type="predicted"/>
<name>A0A2M7E826_9BACT</name>
<dbReference type="Proteomes" id="UP000228886">
    <property type="component" value="Unassembled WGS sequence"/>
</dbReference>